<feature type="transmembrane region" description="Helical" evidence="7">
    <location>
        <begin position="824"/>
        <end position="847"/>
    </location>
</feature>
<keyword evidence="4 7" id="KW-0812">Transmembrane</keyword>
<evidence type="ECO:0000256" key="6">
    <source>
        <dbReference type="ARBA" id="ARBA00023136"/>
    </source>
</evidence>
<dbReference type="Proteomes" id="UP000481153">
    <property type="component" value="Unassembled WGS sequence"/>
</dbReference>
<comment type="caution">
    <text evidence="11">The sequence shown here is derived from an EMBL/GenBank/DDBJ whole genome shotgun (WGS) entry which is preliminary data.</text>
</comment>
<sequence>MVMVSAKVLLLILSLCLFACNVYAGVISVPSGSAYIVSGKNVSVTIFCDPPPTEDIIIKMAITSKGEDDERNFPKISPNPVRILKGTTSATFYVKGRAEGRYYIQYQVTENFDYHVKRAESVIMVLDANDGWAGIQFQVLLNISVFGAGLLFFIWRRVFSKVNLPFWNSHPVGLFEKINYENLPPQKFQDKYSVIQGPTLWDRVKKFWKLPCDGNDVVEIAGLDAALSMRLHLDMGHVFLFLSLFSVGVLIPIHYMSGREATEKYLSVSFQETTIGNVPLQSPWYWGHVAMTYLTAICVLALLRRQMTVGYKINSDSRRLIGPRSVFIYSGLPKELNSFQLKKELANFCSPDDIKAAVIMHDLQGLYRVLDQRVLLRNEYNRLITTYARTISGTIPGCVRWCPGDICCPSLPHLWTSYIKCLPCRSLCCSIHSRVQYSPEHSGKRDIDAILEDAIPRDKRRAEWIQQELESFPSHILELYAKRASTGAAFVVFATIKAKQDFQEKVKLAQKQKASEVSFPWDVMSHRNLKDLEEQPVDTTLLKGLAVRTAPEPDDINWQNLTYKPRSWKRFFTFFFYQCVTVLILCLFSTPTAVLIYMKLDNNSAMYSFISQNTDSIVAKFLSSYLPSLLLISVNWCLLTSLFYMSIFEPWISESERMQSFLKKGFAYLLLSSVILPSIGVTAVYLASEDGSSLHHGSESAYVEKFMFQLCRNFFIAYVCQRAFLGSILQLLRVGERFIYQPWLRSRAVTEAELLESEKPWPFYFGYDYAIVLSTFMVTLLGVVLSPLLTPFGALYFYMKFFAMKYNLVYVHPRNAGRGRVARSAYTIVFVCLVLFEFTVSVVILEVGRKEQFAAMVVLLCATIGFYLGWWRDLNGNISLSLSALRHLQHQETSQDITRIAVLRQLTENLQKREAFRRLASFMYAMREKDEQRAYLNPYEAGLKVFSCIYAQQKLNSDWQYKKFAFNQLKAHAASFKPKPFLKKKN</sequence>
<gene>
    <name evidence="11" type="ORF">Ae201684_016114</name>
</gene>
<feature type="transmembrane region" description="Helical" evidence="7">
    <location>
        <begin position="769"/>
        <end position="798"/>
    </location>
</feature>
<keyword evidence="3" id="KW-0813">Transport</keyword>
<evidence type="ECO:0000256" key="7">
    <source>
        <dbReference type="SAM" id="Phobius"/>
    </source>
</evidence>
<feature type="transmembrane region" description="Helical" evidence="7">
    <location>
        <begin position="666"/>
        <end position="687"/>
    </location>
</feature>
<dbReference type="GO" id="GO:0005886">
    <property type="term" value="C:plasma membrane"/>
    <property type="evidence" value="ECO:0007669"/>
    <property type="project" value="TreeGrafter"/>
</dbReference>
<evidence type="ECO:0000256" key="2">
    <source>
        <dbReference type="ARBA" id="ARBA00007779"/>
    </source>
</evidence>
<dbReference type="Pfam" id="PF02714">
    <property type="entry name" value="RSN1_7TM"/>
    <property type="match status" value="1"/>
</dbReference>
<dbReference type="InterPro" id="IPR003864">
    <property type="entry name" value="CSC1/OSCA1-like_7TM"/>
</dbReference>
<feature type="transmembrane region" description="Helical" evidence="7">
    <location>
        <begin position="135"/>
        <end position="155"/>
    </location>
</feature>
<evidence type="ECO:0000313" key="12">
    <source>
        <dbReference type="Proteomes" id="UP000481153"/>
    </source>
</evidence>
<keyword evidence="12" id="KW-1185">Reference proteome</keyword>
<evidence type="ECO:0000256" key="5">
    <source>
        <dbReference type="ARBA" id="ARBA00022989"/>
    </source>
</evidence>
<feature type="transmembrane region" description="Helical" evidence="7">
    <location>
        <begin position="284"/>
        <end position="303"/>
    </location>
</feature>
<dbReference type="InterPro" id="IPR032880">
    <property type="entry name" value="CSC1/OSCA1-like_N"/>
</dbReference>
<feature type="domain" description="CSC1/OSCA1-like 7TM region" evidence="9">
    <location>
        <begin position="575"/>
        <end position="840"/>
    </location>
</feature>
<evidence type="ECO:0000256" key="4">
    <source>
        <dbReference type="ARBA" id="ARBA00022692"/>
    </source>
</evidence>
<reference evidence="11 12" key="1">
    <citation type="submission" date="2019-07" db="EMBL/GenBank/DDBJ databases">
        <title>Genomics analysis of Aphanomyces spp. identifies a new class of oomycete effector associated with host adaptation.</title>
        <authorList>
            <person name="Gaulin E."/>
        </authorList>
    </citation>
    <scope>NUCLEOTIDE SEQUENCE [LARGE SCALE GENOMIC DNA]</scope>
    <source>
        <strain evidence="11 12">ATCC 201684</strain>
    </source>
</reference>
<dbReference type="PANTHER" id="PTHR13018:SF5">
    <property type="entry name" value="RE44586P"/>
    <property type="match status" value="1"/>
</dbReference>
<dbReference type="VEuPathDB" id="FungiDB:AeMF1_002257"/>
<evidence type="ECO:0000313" key="11">
    <source>
        <dbReference type="EMBL" id="KAF0725341.1"/>
    </source>
</evidence>
<dbReference type="PANTHER" id="PTHR13018">
    <property type="entry name" value="PROBABLE MEMBRANE PROTEIN DUF221-RELATED"/>
    <property type="match status" value="1"/>
</dbReference>
<comment type="subcellular location">
    <subcellularLocation>
        <location evidence="1">Membrane</location>
        <topology evidence="1">Multi-pass membrane protein</topology>
    </subcellularLocation>
</comment>
<feature type="chain" id="PRO_5026111705" description="CSC1/OSCA1-like 7TM region domain-containing protein" evidence="8">
    <location>
        <begin position="25"/>
        <end position="986"/>
    </location>
</feature>
<evidence type="ECO:0000259" key="9">
    <source>
        <dbReference type="Pfam" id="PF02714"/>
    </source>
</evidence>
<feature type="transmembrane region" description="Helical" evidence="7">
    <location>
        <begin position="238"/>
        <end position="257"/>
    </location>
</feature>
<feature type="transmembrane region" description="Helical" evidence="7">
    <location>
        <begin position="574"/>
        <end position="598"/>
    </location>
</feature>
<dbReference type="AlphaFoldDB" id="A0A6G0WDG9"/>
<dbReference type="GO" id="GO:0005227">
    <property type="term" value="F:calcium-activated cation channel activity"/>
    <property type="evidence" value="ECO:0007669"/>
    <property type="project" value="InterPro"/>
</dbReference>
<accession>A0A6G0WDG9</accession>
<evidence type="ECO:0000256" key="8">
    <source>
        <dbReference type="SAM" id="SignalP"/>
    </source>
</evidence>
<keyword evidence="6 7" id="KW-0472">Membrane</keyword>
<proteinExistence type="inferred from homology"/>
<dbReference type="InterPro" id="IPR045122">
    <property type="entry name" value="Csc1-like"/>
</dbReference>
<evidence type="ECO:0000256" key="3">
    <source>
        <dbReference type="ARBA" id="ARBA00022448"/>
    </source>
</evidence>
<feature type="transmembrane region" description="Helical" evidence="7">
    <location>
        <begin position="853"/>
        <end position="871"/>
    </location>
</feature>
<comment type="similarity">
    <text evidence="2">Belongs to the CSC1 (TC 1.A.17) family.</text>
</comment>
<feature type="transmembrane region" description="Helical" evidence="7">
    <location>
        <begin position="625"/>
        <end position="645"/>
    </location>
</feature>
<keyword evidence="8" id="KW-0732">Signal</keyword>
<evidence type="ECO:0000256" key="1">
    <source>
        <dbReference type="ARBA" id="ARBA00004141"/>
    </source>
</evidence>
<protein>
    <recommendedName>
        <fullName evidence="13">CSC1/OSCA1-like 7TM region domain-containing protein</fullName>
    </recommendedName>
</protein>
<dbReference type="Pfam" id="PF13967">
    <property type="entry name" value="RSN1_TM"/>
    <property type="match status" value="1"/>
</dbReference>
<organism evidence="11 12">
    <name type="scientific">Aphanomyces euteiches</name>
    <dbReference type="NCBI Taxonomy" id="100861"/>
    <lineage>
        <taxon>Eukaryota</taxon>
        <taxon>Sar</taxon>
        <taxon>Stramenopiles</taxon>
        <taxon>Oomycota</taxon>
        <taxon>Saprolegniomycetes</taxon>
        <taxon>Saprolegniales</taxon>
        <taxon>Verrucalvaceae</taxon>
        <taxon>Aphanomyces</taxon>
    </lineage>
</organism>
<evidence type="ECO:0008006" key="13">
    <source>
        <dbReference type="Google" id="ProtNLM"/>
    </source>
</evidence>
<dbReference type="EMBL" id="VJMJ01000243">
    <property type="protein sequence ID" value="KAF0725341.1"/>
    <property type="molecule type" value="Genomic_DNA"/>
</dbReference>
<feature type="signal peptide" evidence="8">
    <location>
        <begin position="1"/>
        <end position="24"/>
    </location>
</feature>
<keyword evidence="5 7" id="KW-1133">Transmembrane helix</keyword>
<name>A0A6G0WDG9_9STRA</name>
<evidence type="ECO:0000259" key="10">
    <source>
        <dbReference type="Pfam" id="PF13967"/>
    </source>
</evidence>
<feature type="domain" description="CSC1/OSCA1-like N-terminal transmembrane" evidence="10">
    <location>
        <begin position="139"/>
        <end position="305"/>
    </location>
</feature>